<dbReference type="RefSeq" id="WP_344027616.1">
    <property type="nucleotide sequence ID" value="NZ_BAAAJK010000046.1"/>
</dbReference>
<dbReference type="PANTHER" id="PTHR37292:SF2">
    <property type="entry name" value="DUF262 DOMAIN-CONTAINING PROTEIN"/>
    <property type="match status" value="1"/>
</dbReference>
<protein>
    <submittedName>
        <fullName evidence="3">DUF262 domain-containing protein</fullName>
    </submittedName>
</protein>
<comment type="caution">
    <text evidence="3">The sequence shown here is derived from an EMBL/GenBank/DDBJ whole genome shotgun (WGS) entry which is preliminary data.</text>
</comment>
<evidence type="ECO:0000313" key="4">
    <source>
        <dbReference type="Proteomes" id="UP001501414"/>
    </source>
</evidence>
<evidence type="ECO:0000256" key="1">
    <source>
        <dbReference type="SAM" id="MobiDB-lite"/>
    </source>
</evidence>
<dbReference type="Proteomes" id="UP001501414">
    <property type="component" value="Unassembled WGS sequence"/>
</dbReference>
<sequence>MGFLTPQHKLSTLLDRANNGRIQLPDFQRGYKWDEERIRALLATITLGHPLGVIMLLQTGNDQVRFKPKPLEGSPASAAVAAPEHLLLDGQQRLTSLVQSLTGDGVVDTEDVRKKQVRRRFYIDIERAIVDPLRLDDALRILPGDGIERTNFGRDVTLDVSTPELERVHGLFPFRLVYDQPNLLDWLWKFPSATGDLAERTTLIQRFQGEVLTPLQSYEIPAIELDKTTTKAAVATVFEKVNTGGLPLNVFELLTSIFAGDARYYAEHGVDFRLNDDWALTQAVIDAHPVLRKFDSTAFLQAVTLLATSHGPGATYARKEDILKLDLIDYLRWAEPVRQALVWVAQFLHDEHIHRQDDVPYQTQLIPLAAMRVVLGEEADVYAVRARLRRWYWSGVLGEQYGGATETRFARDLDQVPSWALAGVGATAGERDRGIPSTVAGASFTESRLLTLRSRQSAAYKGIHALLMARGCKDWRFQKTFEHNQFVALRVDIHHVFPRKWCITNNVESWMRESIVNKTPLARKTNQMVGGASPASYMPKLEKTAGLTPEELDGVVAAHLIDPATLRAADFESYFLRRRRALLELVEEAMGKPAQRDVEADELVGGFETPDQFAEEPDDVEDGADETTADEEALNYGTEQP</sequence>
<feature type="domain" description="GmrSD restriction endonucleases N-terminal" evidence="2">
    <location>
        <begin position="10"/>
        <end position="258"/>
    </location>
</feature>
<name>A0ABP4IZC8_9PSEU</name>
<reference evidence="4" key="1">
    <citation type="journal article" date="2019" name="Int. J. Syst. Evol. Microbiol.">
        <title>The Global Catalogue of Microorganisms (GCM) 10K type strain sequencing project: providing services to taxonomists for standard genome sequencing and annotation.</title>
        <authorList>
            <consortium name="The Broad Institute Genomics Platform"/>
            <consortium name="The Broad Institute Genome Sequencing Center for Infectious Disease"/>
            <person name="Wu L."/>
            <person name="Ma J."/>
        </authorList>
    </citation>
    <scope>NUCLEOTIDE SEQUENCE [LARGE SCALE GENOMIC DNA]</scope>
    <source>
        <strain evidence="4">JCM 11896</strain>
    </source>
</reference>
<dbReference type="Pfam" id="PF03235">
    <property type="entry name" value="GmrSD_N"/>
    <property type="match status" value="1"/>
</dbReference>
<gene>
    <name evidence="3" type="ORF">GCM10009613_54630</name>
</gene>
<dbReference type="EMBL" id="BAAAJK010000046">
    <property type="protein sequence ID" value="GAA1399253.1"/>
    <property type="molecule type" value="Genomic_DNA"/>
</dbReference>
<accession>A0ABP4IZC8</accession>
<evidence type="ECO:0000313" key="3">
    <source>
        <dbReference type="EMBL" id="GAA1399253.1"/>
    </source>
</evidence>
<feature type="region of interest" description="Disordered" evidence="1">
    <location>
        <begin position="607"/>
        <end position="641"/>
    </location>
</feature>
<feature type="compositionally biased region" description="Acidic residues" evidence="1">
    <location>
        <begin position="613"/>
        <end position="633"/>
    </location>
</feature>
<dbReference type="InterPro" id="IPR004919">
    <property type="entry name" value="GmrSD_N"/>
</dbReference>
<keyword evidence="4" id="KW-1185">Reference proteome</keyword>
<dbReference type="PANTHER" id="PTHR37292">
    <property type="entry name" value="VNG6097C"/>
    <property type="match status" value="1"/>
</dbReference>
<proteinExistence type="predicted"/>
<evidence type="ECO:0000259" key="2">
    <source>
        <dbReference type="Pfam" id="PF03235"/>
    </source>
</evidence>
<organism evidence="3 4">
    <name type="scientific">Pseudonocardia kongjuensis</name>
    <dbReference type="NCBI Taxonomy" id="102227"/>
    <lineage>
        <taxon>Bacteria</taxon>
        <taxon>Bacillati</taxon>
        <taxon>Actinomycetota</taxon>
        <taxon>Actinomycetes</taxon>
        <taxon>Pseudonocardiales</taxon>
        <taxon>Pseudonocardiaceae</taxon>
        <taxon>Pseudonocardia</taxon>
    </lineage>
</organism>